<sequence length="421" mass="47658">MKTLTKTLAGAAVAGAAALGVVATVTTETEKPAEYVDNIKPVAVRKYEVRKFAVSRPEVRKFTVGKIEVNKPEVAKITVSTPEIVRTVVRKADVDLPEVRSYRELIERGVALQHVQRTLFRDQRNLQYDPGIGLDSATWEKWIKIYQSSEYTDYKMAYVELEKGLRIICEVKCPTGPEQRRTLGERLKHYRKRGYNAVLLSFTLGERLEELEDVAEELRDGGWKIVIAYSGRENLREPLFKEPERLAKFLSSLGARADALLLGWGRTSLHLFLPDRQWTNYLVRNARKFNPELAVVGMAYYGETAEQLEGVTYDVPENCSAVLIVGLGYPRASTKTVFRKVFPEVLNHPHKIGLVVGERPYYDTLHRTGKTQAQNEAIKRRIEIRLKQAGCDSTMTYSGDGSDGQYGRKDKNENLCEPVAE</sequence>
<accession>A0A8S5PPR4</accession>
<proteinExistence type="predicted"/>
<reference evidence="2" key="1">
    <citation type="journal article" date="2021" name="Proc. Natl. Acad. Sci. U.S.A.">
        <title>A Catalog of Tens of Thousands of Viruses from Human Metagenomes Reveals Hidden Associations with Chronic Diseases.</title>
        <authorList>
            <person name="Tisza M.J."/>
            <person name="Buck C.B."/>
        </authorList>
    </citation>
    <scope>NUCLEOTIDE SEQUENCE</scope>
    <source>
        <strain evidence="2">Ct8dV2</strain>
    </source>
</reference>
<feature type="region of interest" description="Disordered" evidence="1">
    <location>
        <begin position="395"/>
        <end position="421"/>
    </location>
</feature>
<evidence type="ECO:0000313" key="2">
    <source>
        <dbReference type="EMBL" id="DAE08850.1"/>
    </source>
</evidence>
<dbReference type="EMBL" id="BK015477">
    <property type="protein sequence ID" value="DAE08850.1"/>
    <property type="molecule type" value="Genomic_DNA"/>
</dbReference>
<name>A0A8S5PPR4_9CAUD</name>
<organism evidence="2">
    <name type="scientific">Podoviridae sp. ct8dV2</name>
    <dbReference type="NCBI Taxonomy" id="2825222"/>
    <lineage>
        <taxon>Viruses</taxon>
        <taxon>Duplodnaviria</taxon>
        <taxon>Heunggongvirae</taxon>
        <taxon>Uroviricota</taxon>
        <taxon>Caudoviricetes</taxon>
    </lineage>
</organism>
<protein>
    <submittedName>
        <fullName evidence="2">Uncharacterized protein</fullName>
    </submittedName>
</protein>
<evidence type="ECO:0000256" key="1">
    <source>
        <dbReference type="SAM" id="MobiDB-lite"/>
    </source>
</evidence>